<accession>A0A0D8BQ79</accession>
<dbReference type="Gene3D" id="3.90.79.10">
    <property type="entry name" value="Nucleoside Triphosphate Pyrophosphohydrolase"/>
    <property type="match status" value="2"/>
</dbReference>
<evidence type="ECO:0000313" key="2">
    <source>
        <dbReference type="Proteomes" id="UP000032545"/>
    </source>
</evidence>
<keyword evidence="2" id="KW-1185">Reference proteome</keyword>
<comment type="caution">
    <text evidence="1">The sequence shown here is derived from an EMBL/GenBank/DDBJ whole genome shotgun (WGS) entry which is preliminary data.</text>
</comment>
<dbReference type="AlphaFoldDB" id="A0A0D8BQ79"/>
<gene>
    <name evidence="1" type="ORF">FF36_00168</name>
</gene>
<dbReference type="InterPro" id="IPR015797">
    <property type="entry name" value="NUDIX_hydrolase-like_dom_sf"/>
</dbReference>
<reference evidence="2" key="1">
    <citation type="submission" date="2015-02" db="EMBL/GenBank/DDBJ databases">
        <title>Draft Genome of Frankia sp. CpI1-S.</title>
        <authorList>
            <person name="Oshone R.T."/>
            <person name="Ngom M."/>
            <person name="Ghodhbane-Gtari F."/>
            <person name="Gtari M."/>
            <person name="Morris K."/>
            <person name="Thomas K."/>
            <person name="Sen A."/>
            <person name="Tisa L.S."/>
        </authorList>
    </citation>
    <scope>NUCLEOTIDE SEQUENCE [LARGE SCALE GENOMIC DNA]</scope>
    <source>
        <strain evidence="2">CpI1-S</strain>
    </source>
</reference>
<dbReference type="SUPFAM" id="SSF55811">
    <property type="entry name" value="Nudix"/>
    <property type="match status" value="1"/>
</dbReference>
<proteinExistence type="predicted"/>
<organism evidence="1 2">
    <name type="scientific">Frankia torreyi</name>
    <dbReference type="NCBI Taxonomy" id="1856"/>
    <lineage>
        <taxon>Bacteria</taxon>
        <taxon>Bacillati</taxon>
        <taxon>Actinomycetota</taxon>
        <taxon>Actinomycetes</taxon>
        <taxon>Frankiales</taxon>
        <taxon>Frankiaceae</taxon>
        <taxon>Frankia</taxon>
    </lineage>
</organism>
<reference evidence="1 2" key="2">
    <citation type="journal article" date="2016" name="Genome Announc.">
        <title>Permanent Draft Genome Sequences for Two Variants of Frankia sp. Strain CpI1, the First Frankia Strain Isolated from Root Nodules of Comptonia peregrina.</title>
        <authorList>
            <person name="Oshone R."/>
            <person name="Hurst S.G.IV."/>
            <person name="Abebe-Akele F."/>
            <person name="Simpson S."/>
            <person name="Morris K."/>
            <person name="Thomas W.K."/>
            <person name="Tisa L.S."/>
        </authorList>
    </citation>
    <scope>NUCLEOTIDE SEQUENCE [LARGE SCALE GENOMIC DNA]</scope>
    <source>
        <strain evidence="2">CpI1-S</strain>
    </source>
</reference>
<dbReference type="EMBL" id="JYFN01000001">
    <property type="protein sequence ID" value="KJE25552.1"/>
    <property type="molecule type" value="Genomic_DNA"/>
</dbReference>
<protein>
    <submittedName>
        <fullName evidence="1">ADP-ribose pyrophosphatase</fullName>
    </submittedName>
</protein>
<evidence type="ECO:0000313" key="1">
    <source>
        <dbReference type="EMBL" id="KJE25552.1"/>
    </source>
</evidence>
<dbReference type="PANTHER" id="PTHR43736:SF4">
    <property type="entry name" value="SLR1690 PROTEIN"/>
    <property type="match status" value="1"/>
</dbReference>
<dbReference type="CDD" id="cd18873">
    <property type="entry name" value="NUDIX_NadM_like"/>
    <property type="match status" value="1"/>
</dbReference>
<name>A0A0D8BQ79_9ACTN</name>
<dbReference type="PATRIC" id="fig|1502723.3.peg.187"/>
<sequence length="111" mass="11840">MPHTTPILTADMVLFSQTDAGTQVLLIQRGHNPFRGRWALPGGYDAPGRDPRGPLVSHAFTALVGRTPKATAGDDAAAARWRPLATVLAEGRLAFDHEQIIRDAAALYGLG</sequence>
<dbReference type="Proteomes" id="UP000032545">
    <property type="component" value="Unassembled WGS sequence"/>
</dbReference>
<dbReference type="RefSeq" id="WP_044882973.1">
    <property type="nucleotide sequence ID" value="NZ_JYFN01000001.1"/>
</dbReference>
<dbReference type="OrthoDB" id="9804442at2"/>
<dbReference type="PANTHER" id="PTHR43736">
    <property type="entry name" value="ADP-RIBOSE PYROPHOSPHATASE"/>
    <property type="match status" value="1"/>
</dbReference>